<dbReference type="PANTHER" id="PTHR37164:SF1">
    <property type="entry name" value="BACTERIOHEMERYTHRIN"/>
    <property type="match status" value="1"/>
</dbReference>
<dbReference type="PANTHER" id="PTHR37164">
    <property type="entry name" value="BACTERIOHEMERYTHRIN"/>
    <property type="match status" value="1"/>
</dbReference>
<dbReference type="Gene3D" id="1.20.120.50">
    <property type="entry name" value="Hemerythrin-like"/>
    <property type="match status" value="1"/>
</dbReference>
<evidence type="ECO:0000256" key="1">
    <source>
        <dbReference type="ARBA" id="ARBA00010587"/>
    </source>
</evidence>
<dbReference type="InterPro" id="IPR050669">
    <property type="entry name" value="Hemerythrin"/>
</dbReference>
<evidence type="ECO:0000256" key="3">
    <source>
        <dbReference type="ARBA" id="ARBA00023004"/>
    </source>
</evidence>
<dbReference type="Pfam" id="PF01814">
    <property type="entry name" value="Hemerythrin"/>
    <property type="match status" value="1"/>
</dbReference>
<keyword evidence="6" id="KW-1185">Reference proteome</keyword>
<dbReference type="SUPFAM" id="SSF47188">
    <property type="entry name" value="Hemerythrin-like"/>
    <property type="match status" value="1"/>
</dbReference>
<dbReference type="RefSeq" id="WP_090941101.1">
    <property type="nucleotide sequence ID" value="NZ_FOTS01000042.1"/>
</dbReference>
<dbReference type="STRING" id="1123291.SAMN04490355_10423"/>
<dbReference type="OrthoDB" id="9797092at2"/>
<dbReference type="InterPro" id="IPR012312">
    <property type="entry name" value="Hemerythrin-like"/>
</dbReference>
<dbReference type="InterPro" id="IPR016131">
    <property type="entry name" value="Haemerythrin_Fe_BS"/>
</dbReference>
<keyword evidence="2" id="KW-0479">Metal-binding</keyword>
<proteinExistence type="inferred from homology"/>
<dbReference type="EMBL" id="FOTS01000042">
    <property type="protein sequence ID" value="SFM11451.1"/>
    <property type="molecule type" value="Genomic_DNA"/>
</dbReference>
<gene>
    <name evidence="5" type="ORF">SAMN04490355_10423</name>
</gene>
<comment type="similarity">
    <text evidence="1">Belongs to the hemerythrin family.</text>
</comment>
<sequence>MVKWEDKYSLGVESIDAQHQELFHIANRIYELLKNEMILDKFDHIMEIIDELKNYTVDHFKDEEEYMKSIGYKKFLSHKVAHTDFLDKMESIDVNKIDNGHNEYLLGILDFVCVWLVEHIMKEDKLIVA</sequence>
<accession>A0A1I4N7G9</accession>
<organism evidence="5 6">
    <name type="scientific">Pelosinus propionicus DSM 13327</name>
    <dbReference type="NCBI Taxonomy" id="1123291"/>
    <lineage>
        <taxon>Bacteria</taxon>
        <taxon>Bacillati</taxon>
        <taxon>Bacillota</taxon>
        <taxon>Negativicutes</taxon>
        <taxon>Selenomonadales</taxon>
        <taxon>Sporomusaceae</taxon>
        <taxon>Pelosinus</taxon>
    </lineage>
</organism>
<dbReference type="NCBIfam" id="NF033749">
    <property type="entry name" value="bact_hemeryth"/>
    <property type="match status" value="1"/>
</dbReference>
<evidence type="ECO:0000259" key="4">
    <source>
        <dbReference type="Pfam" id="PF01814"/>
    </source>
</evidence>
<feature type="domain" description="Hemerythrin-like" evidence="4">
    <location>
        <begin position="11"/>
        <end position="127"/>
    </location>
</feature>
<name>A0A1I4N7G9_9FIRM</name>
<dbReference type="PROSITE" id="PS00550">
    <property type="entry name" value="HEMERYTHRINS"/>
    <property type="match status" value="1"/>
</dbReference>
<dbReference type="InterPro" id="IPR035938">
    <property type="entry name" value="Hemerythrin-like_sf"/>
</dbReference>
<dbReference type="CDD" id="cd12107">
    <property type="entry name" value="Hemerythrin"/>
    <property type="match status" value="1"/>
</dbReference>
<evidence type="ECO:0000313" key="5">
    <source>
        <dbReference type="EMBL" id="SFM11451.1"/>
    </source>
</evidence>
<dbReference type="InterPro" id="IPR012827">
    <property type="entry name" value="Hemerythrin_metal-bd"/>
</dbReference>
<dbReference type="AlphaFoldDB" id="A0A1I4N7G9"/>
<dbReference type="NCBIfam" id="TIGR02481">
    <property type="entry name" value="hemeryth_dom"/>
    <property type="match status" value="1"/>
</dbReference>
<evidence type="ECO:0000313" key="6">
    <source>
        <dbReference type="Proteomes" id="UP000199520"/>
    </source>
</evidence>
<dbReference type="Proteomes" id="UP000199520">
    <property type="component" value="Unassembled WGS sequence"/>
</dbReference>
<evidence type="ECO:0000256" key="2">
    <source>
        <dbReference type="ARBA" id="ARBA00022723"/>
    </source>
</evidence>
<protein>
    <submittedName>
        <fullName evidence="5">Hemerythrin</fullName>
    </submittedName>
</protein>
<keyword evidence="3" id="KW-0408">Iron</keyword>
<dbReference type="GO" id="GO:0046872">
    <property type="term" value="F:metal ion binding"/>
    <property type="evidence" value="ECO:0007669"/>
    <property type="project" value="UniProtKB-KW"/>
</dbReference>
<reference evidence="6" key="1">
    <citation type="submission" date="2016-10" db="EMBL/GenBank/DDBJ databases">
        <authorList>
            <person name="Varghese N."/>
            <person name="Submissions S."/>
        </authorList>
    </citation>
    <scope>NUCLEOTIDE SEQUENCE [LARGE SCALE GENOMIC DNA]</scope>
    <source>
        <strain evidence="6">DSM 13327</strain>
    </source>
</reference>